<sequence>MDWNRTYIYSSSWWLYASPRNRRLPIASPLHGQGAKERAPVLVEILKPSAWPSVTNRGIILVGSGLYRSSMDSYFLSWTAGDRGRCDNMATMSDSSKNSQSANGLSSKSMHRKTPLPSTPGSILPKAFKHMVPYNSFSQRSGPTAKVAIFILKVAALEAVRRFAKARCSFIWKTIQSLQILCFPPIKWISRWKPFGMMVEGVQKISKPLLVLSIATTFSDHYEGYLNALHTGDDPPPNPDLPRISLESDASISSESIKEDPRNWVHQVIEELEKKQITLPERMNMDELQRFYDAANGDMCCLLSSLKKTIRWRETYHILSCQELEMWSHLVFWHELDVMLRPCLIIRLGLACSSLRPHERPQFAQAVVSQIEHGVLRLIKDGDGSITVIMDCEGISPFKFPMQLMRYCSNLVQDHYPNRLGSLFVIRLPPVVRVLAQTIIQVNEGKGYTRLSDVLFHGPELMEHSLLVKGNRGSLPTALIGRRQLLKPATRKKLRIEGDSYQKVLSEYVQSIPAFLGGDCTCSKCERVRSGWFPQLMAESSQRSANTLEVELADDDYPLSEFAFSDTCHSVLRAAIVALLMLCVLVAFLAGMHDPESSASLLL</sequence>
<feature type="compositionally biased region" description="Polar residues" evidence="1">
    <location>
        <begin position="90"/>
        <end position="108"/>
    </location>
</feature>
<dbReference type="InterPro" id="IPR036865">
    <property type="entry name" value="CRAL-TRIO_dom_sf"/>
</dbReference>
<dbReference type="Gene3D" id="3.40.525.10">
    <property type="entry name" value="CRAL-TRIO lipid binding domain"/>
    <property type="match status" value="1"/>
</dbReference>
<dbReference type="EMBL" id="JACMSC010000002">
    <property type="protein sequence ID" value="KAG6531290.1"/>
    <property type="molecule type" value="Genomic_DNA"/>
</dbReference>
<feature type="region of interest" description="Disordered" evidence="1">
    <location>
        <begin position="89"/>
        <end position="118"/>
    </location>
</feature>
<evidence type="ECO:0000256" key="2">
    <source>
        <dbReference type="SAM" id="Phobius"/>
    </source>
</evidence>
<organism evidence="4 5">
    <name type="scientific">Zingiber officinale</name>
    <name type="common">Ginger</name>
    <name type="synonym">Amomum zingiber</name>
    <dbReference type="NCBI Taxonomy" id="94328"/>
    <lineage>
        <taxon>Eukaryota</taxon>
        <taxon>Viridiplantae</taxon>
        <taxon>Streptophyta</taxon>
        <taxon>Embryophyta</taxon>
        <taxon>Tracheophyta</taxon>
        <taxon>Spermatophyta</taxon>
        <taxon>Magnoliopsida</taxon>
        <taxon>Liliopsida</taxon>
        <taxon>Zingiberales</taxon>
        <taxon>Zingiberaceae</taxon>
        <taxon>Zingiber</taxon>
    </lineage>
</organism>
<dbReference type="Pfam" id="PF00650">
    <property type="entry name" value="CRAL_TRIO"/>
    <property type="match status" value="1"/>
</dbReference>
<keyword evidence="5" id="KW-1185">Reference proteome</keyword>
<evidence type="ECO:0000256" key="1">
    <source>
        <dbReference type="SAM" id="MobiDB-lite"/>
    </source>
</evidence>
<evidence type="ECO:0000313" key="5">
    <source>
        <dbReference type="Proteomes" id="UP000734854"/>
    </source>
</evidence>
<gene>
    <name evidence="4" type="ORF">ZIOFF_005094</name>
</gene>
<reference evidence="4 5" key="1">
    <citation type="submission" date="2020-08" db="EMBL/GenBank/DDBJ databases">
        <title>Plant Genome Project.</title>
        <authorList>
            <person name="Zhang R.-G."/>
        </authorList>
    </citation>
    <scope>NUCLEOTIDE SEQUENCE [LARGE SCALE GENOMIC DNA]</scope>
    <source>
        <tissue evidence="4">Rhizome</tissue>
    </source>
</reference>
<feature type="transmembrane region" description="Helical" evidence="2">
    <location>
        <begin position="571"/>
        <end position="592"/>
    </location>
</feature>
<dbReference type="Proteomes" id="UP000734854">
    <property type="component" value="Unassembled WGS sequence"/>
</dbReference>
<feature type="domain" description="CRAL-TRIO" evidence="3">
    <location>
        <begin position="320"/>
        <end position="524"/>
    </location>
</feature>
<dbReference type="SUPFAM" id="SSF52087">
    <property type="entry name" value="CRAL/TRIO domain"/>
    <property type="match status" value="2"/>
</dbReference>
<dbReference type="PROSITE" id="PS50191">
    <property type="entry name" value="CRAL_TRIO"/>
    <property type="match status" value="1"/>
</dbReference>
<dbReference type="PANTHER" id="PTHR47041:SF2">
    <property type="entry name" value="SEC14 CYTOSOLIC FACTOR FAMILY PROTEIN _ PHOSPHOGLYCERIDE TRANSFER FAMILY PROTEIN"/>
    <property type="match status" value="1"/>
</dbReference>
<keyword evidence="2" id="KW-0472">Membrane</keyword>
<dbReference type="PANTHER" id="PTHR47041">
    <property type="entry name" value="SEC14 CYTOSOLIC FACTOR FAMILY PROTEIN / PHOSPHOGLYCERIDE TRANSFER FAMILY PROTEIN"/>
    <property type="match status" value="1"/>
</dbReference>
<dbReference type="InterPro" id="IPR001251">
    <property type="entry name" value="CRAL-TRIO_dom"/>
</dbReference>
<dbReference type="CDD" id="cd00170">
    <property type="entry name" value="SEC14"/>
    <property type="match status" value="1"/>
</dbReference>
<proteinExistence type="predicted"/>
<evidence type="ECO:0000313" key="4">
    <source>
        <dbReference type="EMBL" id="KAG6531290.1"/>
    </source>
</evidence>
<name>A0A8J5HVK4_ZINOF</name>
<dbReference type="AlphaFoldDB" id="A0A8J5HVK4"/>
<keyword evidence="2" id="KW-1133">Transmembrane helix</keyword>
<accession>A0A8J5HVK4</accession>
<evidence type="ECO:0000259" key="3">
    <source>
        <dbReference type="PROSITE" id="PS50191"/>
    </source>
</evidence>
<keyword evidence="2" id="KW-0812">Transmembrane</keyword>
<comment type="caution">
    <text evidence="4">The sequence shown here is derived from an EMBL/GenBank/DDBJ whole genome shotgun (WGS) entry which is preliminary data.</text>
</comment>
<protein>
    <recommendedName>
        <fullName evidence="3">CRAL-TRIO domain-containing protein</fullName>
    </recommendedName>
</protein>
<dbReference type="SMART" id="SM00516">
    <property type="entry name" value="SEC14"/>
    <property type="match status" value="1"/>
</dbReference>